<dbReference type="InterPro" id="IPR050570">
    <property type="entry name" value="Cell_wall_metabolism_enzyme"/>
</dbReference>
<feature type="compositionally biased region" description="Basic and acidic residues" evidence="1">
    <location>
        <begin position="1"/>
        <end position="10"/>
    </location>
</feature>
<dbReference type="Gene3D" id="2.70.70.10">
    <property type="entry name" value="Glucose Permease (Domain IIA)"/>
    <property type="match status" value="1"/>
</dbReference>
<dbReference type="Proteomes" id="UP000321363">
    <property type="component" value="Unassembled WGS sequence"/>
</dbReference>
<dbReference type="RefSeq" id="WP_146949159.1">
    <property type="nucleotide sequence ID" value="NZ_VOQF01000007.1"/>
</dbReference>
<name>A0A5C6VZN6_9BACI</name>
<keyword evidence="2" id="KW-0812">Transmembrane</keyword>
<dbReference type="SUPFAM" id="SSF51261">
    <property type="entry name" value="Duplicated hybrid motif"/>
    <property type="match status" value="1"/>
</dbReference>
<feature type="domain" description="M23ase beta-sheet core" evidence="3">
    <location>
        <begin position="164"/>
        <end position="255"/>
    </location>
</feature>
<feature type="transmembrane region" description="Helical" evidence="2">
    <location>
        <begin position="69"/>
        <end position="87"/>
    </location>
</feature>
<evidence type="ECO:0000256" key="2">
    <source>
        <dbReference type="SAM" id="Phobius"/>
    </source>
</evidence>
<dbReference type="PANTHER" id="PTHR21666">
    <property type="entry name" value="PEPTIDASE-RELATED"/>
    <property type="match status" value="1"/>
</dbReference>
<keyword evidence="5" id="KW-1185">Reference proteome</keyword>
<evidence type="ECO:0000256" key="1">
    <source>
        <dbReference type="SAM" id="MobiDB-lite"/>
    </source>
</evidence>
<evidence type="ECO:0000313" key="5">
    <source>
        <dbReference type="Proteomes" id="UP000321363"/>
    </source>
</evidence>
<accession>A0A5C6VZN6</accession>
<dbReference type="GO" id="GO:0004222">
    <property type="term" value="F:metalloendopeptidase activity"/>
    <property type="evidence" value="ECO:0007669"/>
    <property type="project" value="TreeGrafter"/>
</dbReference>
<sequence length="262" mass="29436">MSHRADEIRKRIAKRKRERGTTSEQDYSKRTSLFMSDEERHGGFYAPPNYDMGPNKNQSGHPLFRTEVFIFKVLLSAVLILVTAIVFKNGSPMFDQAKSVITYSLEEEFQFAAVSTWYRDQFGEPLALFNTNKETSDVVDENTQTAQLAVPASGKILESFKDNGQGIMVETNKPTVEAMNEGIIIEASEKAETGLTIVVMHADGTKSWYGNLDSVNVALYDFVKKGTELGKIKLSDKQKGTYYFAIKKGDAFIDPIQVIKFE</sequence>
<dbReference type="OrthoDB" id="2986589at2"/>
<dbReference type="InterPro" id="IPR016047">
    <property type="entry name" value="M23ase_b-sheet_dom"/>
</dbReference>
<dbReference type="CDD" id="cd12797">
    <property type="entry name" value="M23_peptidase"/>
    <property type="match status" value="1"/>
</dbReference>
<dbReference type="Pfam" id="PF01551">
    <property type="entry name" value="Peptidase_M23"/>
    <property type="match status" value="1"/>
</dbReference>
<dbReference type="PANTHER" id="PTHR21666:SF274">
    <property type="entry name" value="STAGE IV SPORULATION PROTEIN FA"/>
    <property type="match status" value="1"/>
</dbReference>
<reference evidence="4 5" key="1">
    <citation type="journal article" date="2005" name="Int. J. Syst. Evol. Microbiol.">
        <title>Bacillus litoralis sp. nov., isolated from a tidal flat of the Yellow Sea in Korea.</title>
        <authorList>
            <person name="Yoon J.H."/>
            <person name="Oh T.K."/>
        </authorList>
    </citation>
    <scope>NUCLEOTIDE SEQUENCE [LARGE SCALE GENOMIC DNA]</scope>
    <source>
        <strain evidence="4 5">SW-211</strain>
    </source>
</reference>
<gene>
    <name evidence="4" type="ORF">FS935_13575</name>
</gene>
<feature type="region of interest" description="Disordered" evidence="1">
    <location>
        <begin position="1"/>
        <end position="29"/>
    </location>
</feature>
<keyword evidence="2" id="KW-0472">Membrane</keyword>
<evidence type="ECO:0000313" key="4">
    <source>
        <dbReference type="EMBL" id="TXC90089.1"/>
    </source>
</evidence>
<evidence type="ECO:0000259" key="3">
    <source>
        <dbReference type="Pfam" id="PF01551"/>
    </source>
</evidence>
<dbReference type="InterPro" id="IPR011055">
    <property type="entry name" value="Dup_hybrid_motif"/>
</dbReference>
<organism evidence="4 5">
    <name type="scientific">Metabacillus litoralis</name>
    <dbReference type="NCBI Taxonomy" id="152268"/>
    <lineage>
        <taxon>Bacteria</taxon>
        <taxon>Bacillati</taxon>
        <taxon>Bacillota</taxon>
        <taxon>Bacilli</taxon>
        <taxon>Bacillales</taxon>
        <taxon>Bacillaceae</taxon>
        <taxon>Metabacillus</taxon>
    </lineage>
</organism>
<keyword evidence="2" id="KW-1133">Transmembrane helix</keyword>
<protein>
    <submittedName>
        <fullName evidence="4">M23 family metallopeptidase</fullName>
    </submittedName>
</protein>
<proteinExistence type="predicted"/>
<dbReference type="AlphaFoldDB" id="A0A5C6VZN6"/>
<dbReference type="EMBL" id="VOQF01000007">
    <property type="protein sequence ID" value="TXC90089.1"/>
    <property type="molecule type" value="Genomic_DNA"/>
</dbReference>
<comment type="caution">
    <text evidence="4">The sequence shown here is derived from an EMBL/GenBank/DDBJ whole genome shotgun (WGS) entry which is preliminary data.</text>
</comment>